<protein>
    <submittedName>
        <fullName evidence="1">Uncharacterized protein</fullName>
    </submittedName>
</protein>
<evidence type="ECO:0000313" key="2">
    <source>
        <dbReference type="Proteomes" id="UP000193391"/>
    </source>
</evidence>
<reference evidence="1 2" key="1">
    <citation type="submission" date="2014-03" db="EMBL/GenBank/DDBJ databases">
        <title>The draft genome sequence of Thalassospira mesophila JCM 18969.</title>
        <authorList>
            <person name="Lai Q."/>
            <person name="Shao Z."/>
        </authorList>
    </citation>
    <scope>NUCLEOTIDE SEQUENCE [LARGE SCALE GENOMIC DNA]</scope>
    <source>
        <strain evidence="1 2">JCM 18969</strain>
    </source>
</reference>
<proteinExistence type="predicted"/>
<organism evidence="1 2">
    <name type="scientific">Thalassospira mesophila</name>
    <dbReference type="NCBI Taxonomy" id="1293891"/>
    <lineage>
        <taxon>Bacteria</taxon>
        <taxon>Pseudomonadati</taxon>
        <taxon>Pseudomonadota</taxon>
        <taxon>Alphaproteobacteria</taxon>
        <taxon>Rhodospirillales</taxon>
        <taxon>Thalassospiraceae</taxon>
        <taxon>Thalassospira</taxon>
    </lineage>
</organism>
<comment type="caution">
    <text evidence="1">The sequence shown here is derived from an EMBL/GenBank/DDBJ whole genome shotgun (WGS) entry which is preliminary data.</text>
</comment>
<dbReference type="AlphaFoldDB" id="A0A1Y2KWZ9"/>
<gene>
    <name evidence="1" type="ORF">TMES_16935</name>
</gene>
<name>A0A1Y2KWZ9_9PROT</name>
<keyword evidence="2" id="KW-1185">Reference proteome</keyword>
<sequence>MINKGFFARRAGKRHALGAGGVPLFTERQREGCFNGGRDNFNGNTNRGFHADALCRGEGKTIAHRDVVIAGDCRLGVVERCNDFKVGAVENDRQHLIGRALGRNTCVEGGLVWHWHDVENFQVVSGRRSEGHVKSPKEEG</sequence>
<evidence type="ECO:0000313" key="1">
    <source>
        <dbReference type="EMBL" id="OSQ36758.1"/>
    </source>
</evidence>
<dbReference type="EMBL" id="JFKA01000009">
    <property type="protein sequence ID" value="OSQ36758.1"/>
    <property type="molecule type" value="Genomic_DNA"/>
</dbReference>
<dbReference type="Proteomes" id="UP000193391">
    <property type="component" value="Unassembled WGS sequence"/>
</dbReference>
<accession>A0A1Y2KWZ9</accession>